<comment type="caution">
    <text evidence="1">The sequence shown here is derived from an EMBL/GenBank/DDBJ whole genome shotgun (WGS) entry which is preliminary data.</text>
</comment>
<dbReference type="OrthoDB" id="9788221at2"/>
<keyword evidence="2" id="KW-1185">Reference proteome</keyword>
<dbReference type="AlphaFoldDB" id="A0A4Q9KBV6"/>
<dbReference type="Gene3D" id="3.10.310.10">
    <property type="entry name" value="Diaminopimelate Epimerase, Chain A, domain 1"/>
    <property type="match status" value="1"/>
</dbReference>
<dbReference type="EMBL" id="SDMQ01000011">
    <property type="protein sequence ID" value="TBT83494.1"/>
    <property type="molecule type" value="Genomic_DNA"/>
</dbReference>
<dbReference type="Pfam" id="PF02567">
    <property type="entry name" value="PhzC-PhzF"/>
    <property type="match status" value="1"/>
</dbReference>
<gene>
    <name evidence="1" type="ORF">ET989_11040</name>
</gene>
<accession>A0A4Q9KBV6</accession>
<dbReference type="Proteomes" id="UP000292373">
    <property type="component" value="Unassembled WGS sequence"/>
</dbReference>
<organism evidence="1 2">
    <name type="scientific">Propioniciclava sinopodophylli</name>
    <dbReference type="NCBI Taxonomy" id="1837344"/>
    <lineage>
        <taxon>Bacteria</taxon>
        <taxon>Bacillati</taxon>
        <taxon>Actinomycetota</taxon>
        <taxon>Actinomycetes</taxon>
        <taxon>Propionibacteriales</taxon>
        <taxon>Propionibacteriaceae</taxon>
        <taxon>Propioniciclava</taxon>
    </lineage>
</organism>
<protein>
    <submittedName>
        <fullName evidence="1">PhzF family phenazine biosynthesis protein</fullName>
    </submittedName>
</protein>
<evidence type="ECO:0000313" key="2">
    <source>
        <dbReference type="Proteomes" id="UP000292373"/>
    </source>
</evidence>
<evidence type="ECO:0000313" key="1">
    <source>
        <dbReference type="EMBL" id="TBT83494.1"/>
    </source>
</evidence>
<sequence length="217" mass="23235">MPSVDHVLRVFTDPDGRFGDFLGVYLDTADWSDELCQERARDRGFSETVFIDDVATGRIRIFTPAMKVRFAGHPAVGAAWLLDALGHEVHSLTCDAGTIHVVATRQGATVLGDPAWIPGVELRQVGSPAEVDAYAPWADSHHYVWAWLDEASGVVRARAFLQAAGITEDEATGGAAMLLAAELNRPVRIHQGAGSRLAAGPTHLGKAALSGDVVMDR</sequence>
<dbReference type="GO" id="GO:0003824">
    <property type="term" value="F:catalytic activity"/>
    <property type="evidence" value="ECO:0007669"/>
    <property type="project" value="InterPro"/>
</dbReference>
<dbReference type="SUPFAM" id="SSF54506">
    <property type="entry name" value="Diaminopimelate epimerase-like"/>
    <property type="match status" value="1"/>
</dbReference>
<proteinExistence type="predicted"/>
<dbReference type="InterPro" id="IPR003719">
    <property type="entry name" value="Phenazine_PhzF-like"/>
</dbReference>
<reference evidence="1 2" key="1">
    <citation type="submission" date="2019-01" db="EMBL/GenBank/DDBJ databases">
        <title>Lactibacter flavus gen. nov., sp. nov., a novel bacterium of the family Propionibacteriaceae isolated from raw milk and dairy products.</title>
        <authorList>
            <person name="Huptas C."/>
            <person name="Wenning M."/>
            <person name="Breitenwieser F."/>
            <person name="Doll E."/>
            <person name="Von Neubeck M."/>
            <person name="Busse H.-J."/>
            <person name="Scherer S."/>
        </authorList>
    </citation>
    <scope>NUCLEOTIDE SEQUENCE [LARGE SCALE GENOMIC DNA]</scope>
    <source>
        <strain evidence="1 2">KCTC 33808</strain>
    </source>
</reference>
<dbReference type="RefSeq" id="WP_131168909.1">
    <property type="nucleotide sequence ID" value="NZ_SDMQ01000011.1"/>
</dbReference>
<name>A0A4Q9KBV6_9ACTN</name>